<name>D1PR17_9FIRM</name>
<gene>
    <name evidence="1" type="ORF">SUBVAR_06844</name>
</gene>
<proteinExistence type="predicted"/>
<evidence type="ECO:0000313" key="2">
    <source>
        <dbReference type="Proteomes" id="UP000003438"/>
    </source>
</evidence>
<evidence type="ECO:0000313" key="1">
    <source>
        <dbReference type="EMBL" id="EFB74864.1"/>
    </source>
</evidence>
<dbReference type="HOGENOM" id="CLU_1618146_0_0_9"/>
<comment type="caution">
    <text evidence="1">The sequence shown here is derived from an EMBL/GenBank/DDBJ whole genome shotgun (WGS) entry which is preliminary data.</text>
</comment>
<accession>D1PR17</accession>
<dbReference type="RefSeq" id="WP_007048195.1">
    <property type="nucleotide sequence ID" value="NZ_GG704770.1"/>
</dbReference>
<organism evidence="1 2">
    <name type="scientific">Subdoligranulum variabile DSM 15176</name>
    <dbReference type="NCBI Taxonomy" id="411471"/>
    <lineage>
        <taxon>Bacteria</taxon>
        <taxon>Bacillati</taxon>
        <taxon>Bacillota</taxon>
        <taxon>Clostridia</taxon>
        <taxon>Eubacteriales</taxon>
        <taxon>Oscillospiraceae</taxon>
        <taxon>Subdoligranulum</taxon>
    </lineage>
</organism>
<keyword evidence="2" id="KW-1185">Reference proteome</keyword>
<protein>
    <submittedName>
        <fullName evidence="1">Uncharacterized protein</fullName>
    </submittedName>
</protein>
<sequence>MRKARLAATVVLLVALLALWGAWTARRRAAAADANARQVQELMEAAKSLDLPPDMEPETVEICHLPVTDRTWETYVFVTVRSNASYEELKAQLETPPRYPSEGATPLKVLAWETYRQADWFSQNATAESAESANRWVLSWYVLTADSTDPQLREGVAASGAVPG</sequence>
<dbReference type="EMBL" id="ACBY02000054">
    <property type="protein sequence ID" value="EFB74864.1"/>
    <property type="molecule type" value="Genomic_DNA"/>
</dbReference>
<reference evidence="1" key="1">
    <citation type="submission" date="2009-12" db="EMBL/GenBank/DDBJ databases">
        <authorList>
            <person name="Weinstock G."/>
            <person name="Sodergren E."/>
            <person name="Clifton S."/>
            <person name="Fulton L."/>
            <person name="Fulton B."/>
            <person name="Courtney L."/>
            <person name="Fronick C."/>
            <person name="Harrison M."/>
            <person name="Strong C."/>
            <person name="Farmer C."/>
            <person name="Delahaunty K."/>
            <person name="Markovic C."/>
            <person name="Hall O."/>
            <person name="Minx P."/>
            <person name="Tomlinson C."/>
            <person name="Mitreva M."/>
            <person name="Nelson J."/>
            <person name="Hou S."/>
            <person name="Wollam A."/>
            <person name="Pepin K.H."/>
            <person name="Johnson M."/>
            <person name="Bhonagiri V."/>
            <person name="Nash W.E."/>
            <person name="Warren W."/>
            <person name="Chinwalla A."/>
            <person name="Mardis E.R."/>
            <person name="Wilson R.K."/>
        </authorList>
    </citation>
    <scope>NUCLEOTIDE SEQUENCE [LARGE SCALE GENOMIC DNA]</scope>
    <source>
        <strain evidence="1">DSM 15176</strain>
    </source>
</reference>
<dbReference type="AlphaFoldDB" id="D1PR17"/>
<dbReference type="Proteomes" id="UP000003438">
    <property type="component" value="Unassembled WGS sequence"/>
</dbReference>
<dbReference type="STRING" id="411471.SUBVAR_06844"/>